<evidence type="ECO:0000256" key="2">
    <source>
        <dbReference type="ARBA" id="ARBA00022692"/>
    </source>
</evidence>
<feature type="transmembrane region" description="Helical" evidence="5">
    <location>
        <begin position="42"/>
        <end position="60"/>
    </location>
</feature>
<organism evidence="7">
    <name type="scientific">Vibrio parahaemolyticus</name>
    <dbReference type="NCBI Taxonomy" id="670"/>
    <lineage>
        <taxon>Bacteria</taxon>
        <taxon>Pseudomonadati</taxon>
        <taxon>Pseudomonadota</taxon>
        <taxon>Gammaproteobacteria</taxon>
        <taxon>Vibrionales</taxon>
        <taxon>Vibrionaceae</taxon>
        <taxon>Vibrio</taxon>
    </lineage>
</organism>
<dbReference type="GO" id="GO:0016020">
    <property type="term" value="C:membrane"/>
    <property type="evidence" value="ECO:0007669"/>
    <property type="project" value="UniProtKB-SubCell"/>
</dbReference>
<protein>
    <submittedName>
        <fullName evidence="7">Putative membrane protein</fullName>
    </submittedName>
</protein>
<feature type="transmembrane region" description="Helical" evidence="5">
    <location>
        <begin position="239"/>
        <end position="259"/>
    </location>
</feature>
<feature type="transmembrane region" description="Helical" evidence="5">
    <location>
        <begin position="279"/>
        <end position="304"/>
    </location>
</feature>
<evidence type="ECO:0000256" key="3">
    <source>
        <dbReference type="ARBA" id="ARBA00022989"/>
    </source>
</evidence>
<keyword evidence="2 5" id="KW-0812">Transmembrane</keyword>
<reference evidence="7" key="1">
    <citation type="journal article" date="2019" name="Int. J. Food Microbiol.">
        <title>Developing a novel molecular serotyping system based on capsular polysaccharide synthesis gene clusters of Vibrio parahaemolyticus.</title>
        <authorList>
            <person name="Pang Y."/>
            <person name="Guo X."/>
            <person name="Tian X."/>
            <person name="Liu F."/>
            <person name="Wang L."/>
            <person name="Wu J."/>
            <person name="Zhang S."/>
            <person name="Li S."/>
            <person name="Liu B."/>
        </authorList>
    </citation>
    <scope>NUCLEOTIDE SEQUENCE</scope>
    <source>
        <strain evidence="7">G2929</strain>
    </source>
</reference>
<dbReference type="AlphaFoldDB" id="A0A5P1PNC7"/>
<gene>
    <name evidence="7" type="primary">wzy</name>
</gene>
<feature type="transmembrane region" description="Helical" evidence="5">
    <location>
        <begin position="163"/>
        <end position="190"/>
    </location>
</feature>
<comment type="subcellular location">
    <subcellularLocation>
        <location evidence="1">Membrane</location>
        <topology evidence="1">Multi-pass membrane protein</topology>
    </subcellularLocation>
</comment>
<feature type="transmembrane region" description="Helical" evidence="5">
    <location>
        <begin position="66"/>
        <end position="83"/>
    </location>
</feature>
<feature type="transmembrane region" description="Helical" evidence="5">
    <location>
        <begin position="196"/>
        <end position="218"/>
    </location>
</feature>
<name>A0A5P1PNC7_VIBPH</name>
<feature type="domain" description="O-antigen ligase-related" evidence="6">
    <location>
        <begin position="160"/>
        <end position="296"/>
    </location>
</feature>
<feature type="transmembrane region" description="Helical" evidence="5">
    <location>
        <begin position="15"/>
        <end position="33"/>
    </location>
</feature>
<dbReference type="EMBL" id="MK455076">
    <property type="protein sequence ID" value="QEQ70570.1"/>
    <property type="molecule type" value="Genomic_DNA"/>
</dbReference>
<evidence type="ECO:0000259" key="6">
    <source>
        <dbReference type="Pfam" id="PF04932"/>
    </source>
</evidence>
<dbReference type="Pfam" id="PF04932">
    <property type="entry name" value="Wzy_C"/>
    <property type="match status" value="1"/>
</dbReference>
<dbReference type="InterPro" id="IPR007016">
    <property type="entry name" value="O-antigen_ligase-rel_domated"/>
</dbReference>
<proteinExistence type="predicted"/>
<dbReference type="RefSeq" id="WP_029803654.1">
    <property type="nucleotide sequence ID" value="NZ_CBCSGT010000005.1"/>
</dbReference>
<feature type="transmembrane region" description="Helical" evidence="5">
    <location>
        <begin position="95"/>
        <end position="116"/>
    </location>
</feature>
<evidence type="ECO:0000256" key="1">
    <source>
        <dbReference type="ARBA" id="ARBA00004141"/>
    </source>
</evidence>
<accession>A0A5P1PNC7</accession>
<feature type="transmembrane region" description="Helical" evidence="5">
    <location>
        <begin position="316"/>
        <end position="339"/>
    </location>
</feature>
<feature type="transmembrane region" description="Helical" evidence="5">
    <location>
        <begin position="136"/>
        <end position="151"/>
    </location>
</feature>
<evidence type="ECO:0000256" key="5">
    <source>
        <dbReference type="SAM" id="Phobius"/>
    </source>
</evidence>
<keyword evidence="3 5" id="KW-1133">Transmembrane helix</keyword>
<evidence type="ECO:0000313" key="7">
    <source>
        <dbReference type="EMBL" id="QEQ70570.1"/>
    </source>
</evidence>
<keyword evidence="4 5" id="KW-0472">Membrane</keyword>
<evidence type="ECO:0000256" key="4">
    <source>
        <dbReference type="ARBA" id="ARBA00023136"/>
    </source>
</evidence>
<sequence>MLKLALLLSSIKLPLGIPFFLNAITLPLGFLYLSKLRHIDKSYIFILTLLLSGIVGNFIFGFDIQSLARTFQILLMVLFSIYLSKNLYKIDYKLALYFAIVLSFIFILELAFNIRYYREIMGLAIPRLAGAHGDPNYNSVFIGAILCFYVIKVRKITPLTVFLILLAIPGFSRGAILGLIGLFFTIYFYGSFARKLSLLLLLLLFSQPLLIETLFTLLPQEDLIALNFLSSGRLSHWHAYYSIALDNFFGVGYFIGQQIEVNYLDYDLFKYAKPQQAHSMYFSSIADFGIVGYFSLFLFFILLYNRAKLCRYKLGVLNNLLLAFSSLNFLGEVSFWILVSLILMQEGFQEQAKEH</sequence>